<feature type="transmembrane region" description="Helical" evidence="1">
    <location>
        <begin position="146"/>
        <end position="164"/>
    </location>
</feature>
<dbReference type="RefSeq" id="WP_008616117.1">
    <property type="nucleotide sequence ID" value="NZ_JH651380.1"/>
</dbReference>
<feature type="transmembrane region" description="Helical" evidence="1">
    <location>
        <begin position="176"/>
        <end position="197"/>
    </location>
</feature>
<feature type="transmembrane region" description="Helical" evidence="1">
    <location>
        <begin position="236"/>
        <end position="257"/>
    </location>
</feature>
<dbReference type="eggNOG" id="COG0697">
    <property type="taxonomic scope" value="Bacteria"/>
</dbReference>
<accession>I3C128</accession>
<proteinExistence type="predicted"/>
<dbReference type="AlphaFoldDB" id="I3C128"/>
<gene>
    <name evidence="3" type="ORF">JoomaDRAFT_0264</name>
</gene>
<feature type="transmembrane region" description="Helical" evidence="1">
    <location>
        <begin position="123"/>
        <end position="140"/>
    </location>
</feature>
<keyword evidence="1" id="KW-0812">Transmembrane</keyword>
<keyword evidence="1" id="KW-0472">Membrane</keyword>
<sequence>MEEKNHFKHILELNLAVLLISTSGVLGRYIALPAEQIILFRAILAVGFIYLFCRYKKFNLKINAKQDLKIVLLCGVFFGIHWVTYFYALQLSSVAIGMLSIYTYPVITSFLEPIILKSRFQKSHLALAVLVLTGVYFLVPEVSFKNQHFIAVLFGVTSAFFYALRNILMKPKVATYNGSVLMLYQLCVIVVLMSPLLFNANFLQVKSQILPIAFLALVTTTIGHTLLLMSFKYFSATTASIMSSVQPIYGILMGMLFLGEFPAWHTIIGGALILSAVFIESIRTVKASKKAIEK</sequence>
<evidence type="ECO:0000256" key="1">
    <source>
        <dbReference type="SAM" id="Phobius"/>
    </source>
</evidence>
<dbReference type="HOGENOM" id="CLU_033863_15_3_10"/>
<feature type="transmembrane region" description="Helical" evidence="1">
    <location>
        <begin position="209"/>
        <end position="229"/>
    </location>
</feature>
<name>I3C128_9FLAO</name>
<dbReference type="InterPro" id="IPR037185">
    <property type="entry name" value="EmrE-like"/>
</dbReference>
<feature type="transmembrane region" description="Helical" evidence="1">
    <location>
        <begin position="94"/>
        <end position="111"/>
    </location>
</feature>
<dbReference type="Pfam" id="PF00892">
    <property type="entry name" value="EamA"/>
    <property type="match status" value="2"/>
</dbReference>
<feature type="transmembrane region" description="Helical" evidence="1">
    <location>
        <begin position="12"/>
        <end position="31"/>
    </location>
</feature>
<keyword evidence="4" id="KW-1185">Reference proteome</keyword>
<evidence type="ECO:0000313" key="3">
    <source>
        <dbReference type="EMBL" id="EIJ37321.1"/>
    </source>
</evidence>
<dbReference type="PANTHER" id="PTHR22911:SF79">
    <property type="entry name" value="MOBA-LIKE NTP TRANSFERASE DOMAIN-CONTAINING PROTEIN"/>
    <property type="match status" value="1"/>
</dbReference>
<keyword evidence="1" id="KW-1133">Transmembrane helix</keyword>
<reference evidence="3 4" key="1">
    <citation type="submission" date="2012-02" db="EMBL/GenBank/DDBJ databases">
        <title>Improved High-Quality Draft genome of Joostella marina DSM 19592.</title>
        <authorList>
            <consortium name="US DOE Joint Genome Institute (JGI-PGF)"/>
            <person name="Lucas S."/>
            <person name="Copeland A."/>
            <person name="Lapidus A."/>
            <person name="Bruce D."/>
            <person name="Goodwin L."/>
            <person name="Pitluck S."/>
            <person name="Peters L."/>
            <person name="Chertkov O."/>
            <person name="Ovchinnikova G."/>
            <person name="Kyrpides N."/>
            <person name="Mavromatis K."/>
            <person name="Detter J.C."/>
            <person name="Han C."/>
            <person name="Land M."/>
            <person name="Hauser L."/>
            <person name="Markowitz V."/>
            <person name="Cheng J.-F."/>
            <person name="Hugenholtz P."/>
            <person name="Woyke T."/>
            <person name="Wu D."/>
            <person name="Tindall B."/>
            <person name="Brambilla E."/>
            <person name="Klenk H.-P."/>
            <person name="Eisen J.A."/>
        </authorList>
    </citation>
    <scope>NUCLEOTIDE SEQUENCE [LARGE SCALE GENOMIC DNA]</scope>
    <source>
        <strain evidence="3 4">DSM 19592</strain>
    </source>
</reference>
<feature type="transmembrane region" description="Helical" evidence="1">
    <location>
        <begin position="263"/>
        <end position="282"/>
    </location>
</feature>
<dbReference type="OrthoDB" id="9150437at2"/>
<dbReference type="GO" id="GO:0016020">
    <property type="term" value="C:membrane"/>
    <property type="evidence" value="ECO:0007669"/>
    <property type="project" value="InterPro"/>
</dbReference>
<dbReference type="Proteomes" id="UP000004690">
    <property type="component" value="Unassembled WGS sequence"/>
</dbReference>
<dbReference type="SUPFAM" id="SSF103481">
    <property type="entry name" value="Multidrug resistance efflux transporter EmrE"/>
    <property type="match status" value="2"/>
</dbReference>
<feature type="transmembrane region" description="Helical" evidence="1">
    <location>
        <begin position="67"/>
        <end position="88"/>
    </location>
</feature>
<dbReference type="InterPro" id="IPR000620">
    <property type="entry name" value="EamA_dom"/>
</dbReference>
<dbReference type="STRING" id="926559.JoomaDRAFT_0264"/>
<evidence type="ECO:0000259" key="2">
    <source>
        <dbReference type="Pfam" id="PF00892"/>
    </source>
</evidence>
<feature type="domain" description="EamA" evidence="2">
    <location>
        <begin position="150"/>
        <end position="279"/>
    </location>
</feature>
<organism evidence="3 4">
    <name type="scientific">Galbibacter orientalis DSM 19592</name>
    <dbReference type="NCBI Taxonomy" id="926559"/>
    <lineage>
        <taxon>Bacteria</taxon>
        <taxon>Pseudomonadati</taxon>
        <taxon>Bacteroidota</taxon>
        <taxon>Flavobacteriia</taxon>
        <taxon>Flavobacteriales</taxon>
        <taxon>Flavobacteriaceae</taxon>
        <taxon>Galbibacter</taxon>
    </lineage>
</organism>
<dbReference type="PANTHER" id="PTHR22911">
    <property type="entry name" value="ACYL-MALONYL CONDENSING ENZYME-RELATED"/>
    <property type="match status" value="1"/>
</dbReference>
<protein>
    <submittedName>
        <fullName evidence="3">DMT(Drug/metabolite transporter) superfamily permease</fullName>
    </submittedName>
</protein>
<evidence type="ECO:0000313" key="4">
    <source>
        <dbReference type="Proteomes" id="UP000004690"/>
    </source>
</evidence>
<feature type="transmembrane region" description="Helical" evidence="1">
    <location>
        <begin position="37"/>
        <end position="55"/>
    </location>
</feature>
<feature type="domain" description="EamA" evidence="2">
    <location>
        <begin position="15"/>
        <end position="138"/>
    </location>
</feature>
<dbReference type="EMBL" id="JH651380">
    <property type="protein sequence ID" value="EIJ37321.1"/>
    <property type="molecule type" value="Genomic_DNA"/>
</dbReference>